<dbReference type="SUPFAM" id="SSF47459">
    <property type="entry name" value="HLH, helix-loop-helix DNA-binding domain"/>
    <property type="match status" value="1"/>
</dbReference>
<dbReference type="EMBL" id="CM035436">
    <property type="protein sequence ID" value="KAH7289106.1"/>
    <property type="molecule type" value="Genomic_DNA"/>
</dbReference>
<keyword evidence="8" id="KW-1185">Reference proteome</keyword>
<proteinExistence type="predicted"/>
<evidence type="ECO:0000313" key="7">
    <source>
        <dbReference type="EMBL" id="KAH7289106.1"/>
    </source>
</evidence>
<protein>
    <recommendedName>
        <fullName evidence="6">BHLH domain-containing protein</fullName>
    </recommendedName>
</protein>
<dbReference type="InterPro" id="IPR011598">
    <property type="entry name" value="bHLH_dom"/>
</dbReference>
<name>A0A8T2QYN3_CERRI</name>
<evidence type="ECO:0000259" key="6">
    <source>
        <dbReference type="PROSITE" id="PS50888"/>
    </source>
</evidence>
<feature type="region of interest" description="Disordered" evidence="5">
    <location>
        <begin position="1"/>
        <end position="30"/>
    </location>
</feature>
<evidence type="ECO:0000256" key="5">
    <source>
        <dbReference type="SAM" id="MobiDB-lite"/>
    </source>
</evidence>
<evidence type="ECO:0000256" key="3">
    <source>
        <dbReference type="ARBA" id="ARBA00023163"/>
    </source>
</evidence>
<feature type="compositionally biased region" description="Basic and acidic residues" evidence="5">
    <location>
        <begin position="18"/>
        <end position="30"/>
    </location>
</feature>
<evidence type="ECO:0000256" key="4">
    <source>
        <dbReference type="ARBA" id="ARBA00023242"/>
    </source>
</evidence>
<gene>
    <name evidence="7" type="ORF">KP509_31G058100</name>
</gene>
<dbReference type="PROSITE" id="PS50888">
    <property type="entry name" value="BHLH"/>
    <property type="match status" value="1"/>
</dbReference>
<feature type="domain" description="BHLH" evidence="6">
    <location>
        <begin position="352"/>
        <end position="401"/>
    </location>
</feature>
<reference evidence="7" key="1">
    <citation type="submission" date="2021-08" db="EMBL/GenBank/DDBJ databases">
        <title>WGS assembly of Ceratopteris richardii.</title>
        <authorList>
            <person name="Marchant D.B."/>
            <person name="Chen G."/>
            <person name="Jenkins J."/>
            <person name="Shu S."/>
            <person name="Leebens-Mack J."/>
            <person name="Grimwood J."/>
            <person name="Schmutz J."/>
            <person name="Soltis P."/>
            <person name="Soltis D."/>
            <person name="Chen Z.-H."/>
        </authorList>
    </citation>
    <scope>NUCLEOTIDE SEQUENCE</scope>
    <source>
        <strain evidence="7">Whitten #5841</strain>
        <tissue evidence="7">Leaf</tissue>
    </source>
</reference>
<evidence type="ECO:0000256" key="1">
    <source>
        <dbReference type="ARBA" id="ARBA00004123"/>
    </source>
</evidence>
<dbReference type="Pfam" id="PF00010">
    <property type="entry name" value="HLH"/>
    <property type="match status" value="1"/>
</dbReference>
<accession>A0A8T2QYN3</accession>
<dbReference type="GO" id="GO:0043565">
    <property type="term" value="F:sequence-specific DNA binding"/>
    <property type="evidence" value="ECO:0007669"/>
    <property type="project" value="TreeGrafter"/>
</dbReference>
<comment type="caution">
    <text evidence="7">The sequence shown here is derived from an EMBL/GenBank/DDBJ whole genome shotgun (WGS) entry which is preliminary data.</text>
</comment>
<evidence type="ECO:0000313" key="8">
    <source>
        <dbReference type="Proteomes" id="UP000825935"/>
    </source>
</evidence>
<keyword evidence="4" id="KW-0539">Nucleus</keyword>
<keyword evidence="3" id="KW-0804">Transcription</keyword>
<keyword evidence="2" id="KW-0805">Transcription regulation</keyword>
<dbReference type="GO" id="GO:0003700">
    <property type="term" value="F:DNA-binding transcription factor activity"/>
    <property type="evidence" value="ECO:0007669"/>
    <property type="project" value="TreeGrafter"/>
</dbReference>
<dbReference type="GO" id="GO:0046983">
    <property type="term" value="F:protein dimerization activity"/>
    <property type="evidence" value="ECO:0007669"/>
    <property type="project" value="InterPro"/>
</dbReference>
<dbReference type="InterPro" id="IPR036638">
    <property type="entry name" value="HLH_DNA-bd_sf"/>
</dbReference>
<dbReference type="SMART" id="SM00353">
    <property type="entry name" value="HLH"/>
    <property type="match status" value="1"/>
</dbReference>
<dbReference type="OrthoDB" id="690068at2759"/>
<dbReference type="PANTHER" id="PTHR31945">
    <property type="entry name" value="TRANSCRIPTION FACTOR SCREAM2-RELATED"/>
    <property type="match status" value="1"/>
</dbReference>
<organism evidence="7 8">
    <name type="scientific">Ceratopteris richardii</name>
    <name type="common">Triangle waterfern</name>
    <dbReference type="NCBI Taxonomy" id="49495"/>
    <lineage>
        <taxon>Eukaryota</taxon>
        <taxon>Viridiplantae</taxon>
        <taxon>Streptophyta</taxon>
        <taxon>Embryophyta</taxon>
        <taxon>Tracheophyta</taxon>
        <taxon>Polypodiopsida</taxon>
        <taxon>Polypodiidae</taxon>
        <taxon>Polypodiales</taxon>
        <taxon>Pteridineae</taxon>
        <taxon>Pteridaceae</taxon>
        <taxon>Parkerioideae</taxon>
        <taxon>Ceratopteris</taxon>
    </lineage>
</organism>
<sequence length="471" mass="52130">MDDVGYLQPMNDQSLDSHVSRADTRPHHQGVDPCKGHAGLNCCAFRGSLGLQQKEMHACGDLQQYDHYLGFDASLRETQIHGESIGDALLRMKQVAEYSHQIETPLLFNENAGSMASCEDTNDANGYIGHYRQSGEYGNGADFHCTSVSPDVFFSSLVGADEERVHSPSNVPHPFGETVRQSSSSFMEENCRSNLPLETSSAAVLEQLLNAESRSLYGLSGAQYASHSNRQGSQSYGGISQLQPRLGCASNDGHMIMHSVGSNDFRNLTLLGDPGLRSLRGSQCLSFSISTEKPLRRVADRKRRRDVHSTSIDNSVPAIKPSQSFNENEIRHLEDISTHNTNNLPVVVSAPLGTSSNLVSERKRRKKINEALYALRATVPIVSKMDKVSILKDAIDYTRQLQKHVEDMEDEIRCLQQKAPVGSNTGDVHAACREDLLSISAVRIEQEIDGYCQTLPKQKITEVSHIFSWWI</sequence>
<dbReference type="Proteomes" id="UP000825935">
    <property type="component" value="Chromosome 31"/>
</dbReference>
<dbReference type="InterPro" id="IPR051358">
    <property type="entry name" value="TF_AMS/ICE1/BHLH6-like"/>
</dbReference>
<dbReference type="GO" id="GO:0005634">
    <property type="term" value="C:nucleus"/>
    <property type="evidence" value="ECO:0007669"/>
    <property type="project" value="UniProtKB-SubCell"/>
</dbReference>
<dbReference type="AlphaFoldDB" id="A0A8T2QYN3"/>
<comment type="subcellular location">
    <subcellularLocation>
        <location evidence="1">Nucleus</location>
    </subcellularLocation>
</comment>
<evidence type="ECO:0000256" key="2">
    <source>
        <dbReference type="ARBA" id="ARBA00023015"/>
    </source>
</evidence>
<dbReference type="PANTHER" id="PTHR31945:SF144">
    <property type="entry name" value="BHLH DOMAIN-CONTAINING PROTEIN"/>
    <property type="match status" value="1"/>
</dbReference>
<dbReference type="Gene3D" id="4.10.280.10">
    <property type="entry name" value="Helix-loop-helix DNA-binding domain"/>
    <property type="match status" value="1"/>
</dbReference>